<name>A0ABR7KVQ4_9SPHI</name>
<reference evidence="1 2" key="1">
    <citation type="submission" date="2020-08" db="EMBL/GenBank/DDBJ databases">
        <authorList>
            <person name="Sun Q."/>
            <person name="Inoue M."/>
        </authorList>
    </citation>
    <scope>NUCLEOTIDE SEQUENCE [LARGE SCALE GENOMIC DNA]</scope>
    <source>
        <strain evidence="1 2">CCM 8938</strain>
    </source>
</reference>
<dbReference type="Proteomes" id="UP000652755">
    <property type="component" value="Unassembled WGS sequence"/>
</dbReference>
<gene>
    <name evidence="1" type="ORF">H7U22_17370</name>
</gene>
<protein>
    <submittedName>
        <fullName evidence="1">Uncharacterized protein</fullName>
    </submittedName>
</protein>
<organism evidence="1 2">
    <name type="scientific">Pedobacter fastidiosus</name>
    <dbReference type="NCBI Taxonomy" id="2765361"/>
    <lineage>
        <taxon>Bacteria</taxon>
        <taxon>Pseudomonadati</taxon>
        <taxon>Bacteroidota</taxon>
        <taxon>Sphingobacteriia</taxon>
        <taxon>Sphingobacteriales</taxon>
        <taxon>Sphingobacteriaceae</taxon>
        <taxon>Pedobacter</taxon>
    </lineage>
</organism>
<proteinExistence type="predicted"/>
<dbReference type="EMBL" id="JACRYL010000017">
    <property type="protein sequence ID" value="MBC6112196.1"/>
    <property type="molecule type" value="Genomic_DNA"/>
</dbReference>
<sequence length="162" mass="17888">MQKLKLIIPLLKSPSSIFLKFISTTLFLMGAQKLSAQSDGCHVVRGITDVIYYNPYGSQWITTGVVDASGAEGGYHTDGSATFGCIKDLGGSCDIYQQYKMADGTTGIRIYMSGTYANIDPLNCPIDDYLPLFFIFTASFTFLKLKQERILLNENNLNHSCI</sequence>
<evidence type="ECO:0000313" key="2">
    <source>
        <dbReference type="Proteomes" id="UP000652755"/>
    </source>
</evidence>
<keyword evidence="2" id="KW-1185">Reference proteome</keyword>
<evidence type="ECO:0000313" key="1">
    <source>
        <dbReference type="EMBL" id="MBC6112196.1"/>
    </source>
</evidence>
<comment type="caution">
    <text evidence="1">The sequence shown here is derived from an EMBL/GenBank/DDBJ whole genome shotgun (WGS) entry which is preliminary data.</text>
</comment>
<accession>A0ABR7KVQ4</accession>
<dbReference type="RefSeq" id="WP_187072623.1">
    <property type="nucleotide sequence ID" value="NZ_JACRYL010000017.1"/>
</dbReference>